<evidence type="ECO:0000313" key="1">
    <source>
        <dbReference type="EMBL" id="QOV06303.1"/>
    </source>
</evidence>
<name>A0A7S6U1T9_9CAUD</name>
<gene>
    <name evidence="1" type="ORF">CPT_Maja_083</name>
</gene>
<accession>A0A7S6U1T9</accession>
<proteinExistence type="predicted"/>
<dbReference type="Proteomes" id="UP000593952">
    <property type="component" value="Segment"/>
</dbReference>
<protein>
    <submittedName>
        <fullName evidence="1">Uncharacterized protein</fullName>
    </submittedName>
</protein>
<sequence length="73" mass="8314">MKETIELKITADTLEIAQVIEREIERRQKGAIFLTDVERQAIAQARNMIKHALQGTNVELVPILDGIIGRFQK</sequence>
<evidence type="ECO:0000313" key="2">
    <source>
        <dbReference type="Proteomes" id="UP000593952"/>
    </source>
</evidence>
<organism evidence="1 2">
    <name type="scientific">Burkholderia phage Maja</name>
    <dbReference type="NCBI Taxonomy" id="2767571"/>
    <lineage>
        <taxon>Viruses</taxon>
        <taxon>Duplodnaviria</taxon>
        <taxon>Heunggongvirae</taxon>
        <taxon>Uroviricota</taxon>
        <taxon>Caudoviricetes</taxon>
        <taxon>Lindbergviridae</taxon>
        <taxon>Gladiolivirus</taxon>
        <taxon>Gladiolivirus maja</taxon>
    </lineage>
</organism>
<keyword evidence="2" id="KW-1185">Reference proteome</keyword>
<reference evidence="1 2" key="1">
    <citation type="submission" date="2020-07" db="EMBL/GenBank/DDBJ databases">
        <title>Complete genome sequence of Burkholderia gladioli phage Maja.</title>
        <authorList>
            <person name="Yu Z."/>
            <person name="Yao G.W."/>
            <person name="Guadalupe Vizoso-Pinto M."/>
            <person name="Sun L."/>
            <person name="Le T."/>
            <person name="Gonzalez C."/>
            <person name="Young R."/>
            <person name="Liu M."/>
        </authorList>
    </citation>
    <scope>NUCLEOTIDE SEQUENCE [LARGE SCALE GENOMIC DNA]</scope>
</reference>
<dbReference type="EMBL" id="MT708549">
    <property type="protein sequence ID" value="QOV06303.1"/>
    <property type="molecule type" value="Genomic_DNA"/>
</dbReference>